<dbReference type="PROSITE" id="PS51257">
    <property type="entry name" value="PROKAR_LIPOPROTEIN"/>
    <property type="match status" value="1"/>
</dbReference>
<feature type="compositionally biased region" description="Pro residues" evidence="1">
    <location>
        <begin position="26"/>
        <end position="40"/>
    </location>
</feature>
<evidence type="ECO:0000313" key="3">
    <source>
        <dbReference type="EMBL" id="EME25784.1"/>
    </source>
</evidence>
<keyword evidence="4" id="KW-1185">Reference proteome</keyword>
<name>M2XQS8_GALSU</name>
<dbReference type="GeneID" id="17084776"/>
<organism evidence="3 4">
    <name type="scientific">Galdieria sulphuraria</name>
    <name type="common">Red alga</name>
    <dbReference type="NCBI Taxonomy" id="130081"/>
    <lineage>
        <taxon>Eukaryota</taxon>
        <taxon>Rhodophyta</taxon>
        <taxon>Bangiophyceae</taxon>
        <taxon>Galdieriales</taxon>
        <taxon>Galdieriaceae</taxon>
        <taxon>Galdieria</taxon>
    </lineage>
</organism>
<dbReference type="EMBL" id="KB454815">
    <property type="protein sequence ID" value="EME25784.1"/>
    <property type="molecule type" value="Genomic_DNA"/>
</dbReference>
<evidence type="ECO:0000313" key="4">
    <source>
        <dbReference type="Proteomes" id="UP000030680"/>
    </source>
</evidence>
<feature type="region of interest" description="Disordered" evidence="1">
    <location>
        <begin position="26"/>
        <end position="77"/>
    </location>
</feature>
<evidence type="ECO:0000256" key="2">
    <source>
        <dbReference type="SAM" id="SignalP"/>
    </source>
</evidence>
<accession>M2XQS8</accession>
<dbReference type="OrthoDB" id="10599932at2759"/>
<gene>
    <name evidence="3" type="ORF">Gasu_65570</name>
</gene>
<dbReference type="AlphaFoldDB" id="M2XQS8"/>
<dbReference type="RefSeq" id="XP_005702304.1">
    <property type="nucleotide sequence ID" value="XM_005702247.1"/>
</dbReference>
<sequence>MKQSYANLTLLSLMACLICVAIAAPPPPPPPPSGPTPPSAPTTNSESGSADGYISQSSGALAAGVAQQGSSTGDAGNYQFADGESTLALPYWKGVTSLNEMSEGSTGNLEVPTVYPAVPYIPTYLYEPYA</sequence>
<evidence type="ECO:0000256" key="1">
    <source>
        <dbReference type="SAM" id="MobiDB-lite"/>
    </source>
</evidence>
<dbReference type="Proteomes" id="UP000030680">
    <property type="component" value="Unassembled WGS sequence"/>
</dbReference>
<feature type="compositionally biased region" description="Polar residues" evidence="1">
    <location>
        <begin position="44"/>
        <end position="59"/>
    </location>
</feature>
<dbReference type="Gramene" id="EME25784">
    <property type="protein sequence ID" value="EME25784"/>
    <property type="gene ID" value="Gasu_65570"/>
</dbReference>
<feature type="chain" id="PRO_5004028984" evidence="2">
    <location>
        <begin position="24"/>
        <end position="130"/>
    </location>
</feature>
<keyword evidence="2" id="KW-0732">Signal</keyword>
<reference evidence="4" key="1">
    <citation type="journal article" date="2013" name="Science">
        <title>Gene transfer from bacteria and archaea facilitated evolution of an extremophilic eukaryote.</title>
        <authorList>
            <person name="Schonknecht G."/>
            <person name="Chen W.H."/>
            <person name="Ternes C.M."/>
            <person name="Barbier G.G."/>
            <person name="Shrestha R.P."/>
            <person name="Stanke M."/>
            <person name="Brautigam A."/>
            <person name="Baker B.J."/>
            <person name="Banfield J.F."/>
            <person name="Garavito R.M."/>
            <person name="Carr K."/>
            <person name="Wilkerson C."/>
            <person name="Rensing S.A."/>
            <person name="Gagneul D."/>
            <person name="Dickenson N.E."/>
            <person name="Oesterhelt C."/>
            <person name="Lercher M.J."/>
            <person name="Weber A.P."/>
        </authorList>
    </citation>
    <scope>NUCLEOTIDE SEQUENCE [LARGE SCALE GENOMIC DNA]</scope>
    <source>
        <strain evidence="4">074W</strain>
    </source>
</reference>
<dbReference type="KEGG" id="gsl:Gasu_65570"/>
<feature type="signal peptide" evidence="2">
    <location>
        <begin position="1"/>
        <end position="23"/>
    </location>
</feature>
<protein>
    <submittedName>
        <fullName evidence="3">Uncharacterized protein</fullName>
    </submittedName>
</protein>
<proteinExistence type="predicted"/>